<proteinExistence type="predicted"/>
<name>A0AAN6U3U7_9PEZI</name>
<dbReference type="Proteomes" id="UP001302602">
    <property type="component" value="Unassembled WGS sequence"/>
</dbReference>
<organism evidence="2 3">
    <name type="scientific">Parathielavia appendiculata</name>
    <dbReference type="NCBI Taxonomy" id="2587402"/>
    <lineage>
        <taxon>Eukaryota</taxon>
        <taxon>Fungi</taxon>
        <taxon>Dikarya</taxon>
        <taxon>Ascomycota</taxon>
        <taxon>Pezizomycotina</taxon>
        <taxon>Sordariomycetes</taxon>
        <taxon>Sordariomycetidae</taxon>
        <taxon>Sordariales</taxon>
        <taxon>Chaetomiaceae</taxon>
        <taxon>Parathielavia</taxon>
    </lineage>
</organism>
<dbReference type="AlphaFoldDB" id="A0AAN6U3U7"/>
<accession>A0AAN6U3U7</accession>
<comment type="caution">
    <text evidence="2">The sequence shown here is derived from an EMBL/GenBank/DDBJ whole genome shotgun (WGS) entry which is preliminary data.</text>
</comment>
<protein>
    <submittedName>
        <fullName evidence="2">Uncharacterized protein</fullName>
    </submittedName>
</protein>
<keyword evidence="3" id="KW-1185">Reference proteome</keyword>
<gene>
    <name evidence="2" type="ORF">N657DRAFT_631913</name>
</gene>
<evidence type="ECO:0000313" key="2">
    <source>
        <dbReference type="EMBL" id="KAK4125669.1"/>
    </source>
</evidence>
<dbReference type="RefSeq" id="XP_062649440.1">
    <property type="nucleotide sequence ID" value="XM_062791102.1"/>
</dbReference>
<dbReference type="GeneID" id="87827871"/>
<reference evidence="2" key="2">
    <citation type="submission" date="2023-05" db="EMBL/GenBank/DDBJ databases">
        <authorList>
            <consortium name="Lawrence Berkeley National Laboratory"/>
            <person name="Steindorff A."/>
            <person name="Hensen N."/>
            <person name="Bonometti L."/>
            <person name="Westerberg I."/>
            <person name="Brannstrom I.O."/>
            <person name="Guillou S."/>
            <person name="Cros-Aarteil S."/>
            <person name="Calhoun S."/>
            <person name="Haridas S."/>
            <person name="Kuo A."/>
            <person name="Mondo S."/>
            <person name="Pangilinan J."/>
            <person name="Riley R."/>
            <person name="Labutti K."/>
            <person name="Andreopoulos B."/>
            <person name="Lipzen A."/>
            <person name="Chen C."/>
            <person name="Yanf M."/>
            <person name="Daum C."/>
            <person name="Ng V."/>
            <person name="Clum A."/>
            <person name="Ohm R."/>
            <person name="Martin F."/>
            <person name="Silar P."/>
            <person name="Natvig D."/>
            <person name="Lalanne C."/>
            <person name="Gautier V."/>
            <person name="Ament-Velasquez S.L."/>
            <person name="Kruys A."/>
            <person name="Hutchinson M.I."/>
            <person name="Powell A.J."/>
            <person name="Barry K."/>
            <person name="Miller A.N."/>
            <person name="Grigoriev I.V."/>
            <person name="Debuchy R."/>
            <person name="Gladieux P."/>
            <person name="Thoren M.H."/>
            <person name="Johannesson H."/>
        </authorList>
    </citation>
    <scope>NUCLEOTIDE SEQUENCE</scope>
    <source>
        <strain evidence="2">CBS 731.68</strain>
    </source>
</reference>
<evidence type="ECO:0000313" key="3">
    <source>
        <dbReference type="Proteomes" id="UP001302602"/>
    </source>
</evidence>
<reference evidence="2" key="1">
    <citation type="journal article" date="2023" name="Mol. Phylogenet. Evol.">
        <title>Genome-scale phylogeny and comparative genomics of the fungal order Sordariales.</title>
        <authorList>
            <person name="Hensen N."/>
            <person name="Bonometti L."/>
            <person name="Westerberg I."/>
            <person name="Brannstrom I.O."/>
            <person name="Guillou S."/>
            <person name="Cros-Aarteil S."/>
            <person name="Calhoun S."/>
            <person name="Haridas S."/>
            <person name="Kuo A."/>
            <person name="Mondo S."/>
            <person name="Pangilinan J."/>
            <person name="Riley R."/>
            <person name="LaButti K."/>
            <person name="Andreopoulos B."/>
            <person name="Lipzen A."/>
            <person name="Chen C."/>
            <person name="Yan M."/>
            <person name="Daum C."/>
            <person name="Ng V."/>
            <person name="Clum A."/>
            <person name="Steindorff A."/>
            <person name="Ohm R.A."/>
            <person name="Martin F."/>
            <person name="Silar P."/>
            <person name="Natvig D.O."/>
            <person name="Lalanne C."/>
            <person name="Gautier V."/>
            <person name="Ament-Velasquez S.L."/>
            <person name="Kruys A."/>
            <person name="Hutchinson M.I."/>
            <person name="Powell A.J."/>
            <person name="Barry K."/>
            <person name="Miller A.N."/>
            <person name="Grigoriev I.V."/>
            <person name="Debuchy R."/>
            <person name="Gladieux P."/>
            <person name="Hiltunen Thoren M."/>
            <person name="Johannesson H."/>
        </authorList>
    </citation>
    <scope>NUCLEOTIDE SEQUENCE</scope>
    <source>
        <strain evidence="2">CBS 731.68</strain>
    </source>
</reference>
<evidence type="ECO:0000256" key="1">
    <source>
        <dbReference type="SAM" id="MobiDB-lite"/>
    </source>
</evidence>
<dbReference type="EMBL" id="MU853225">
    <property type="protein sequence ID" value="KAK4125669.1"/>
    <property type="molecule type" value="Genomic_DNA"/>
</dbReference>
<feature type="compositionally biased region" description="Polar residues" evidence="1">
    <location>
        <begin position="292"/>
        <end position="303"/>
    </location>
</feature>
<feature type="region of interest" description="Disordered" evidence="1">
    <location>
        <begin position="282"/>
        <end position="303"/>
    </location>
</feature>
<sequence>MASYLPIDGTRSFPSPYLEGMESGKSLGLTCRSSKMHGVGFFLDSWRPQNQKPLLSANKDEELKGRVIAKILRLKDKGVVWYAQQVSDLQAAEGDTVRFLFFVDGSMQMWDSSRQSPYGVYSVAYEDHKDDRWSLELSHELHELDGRLTLIHIPDHKGDVVGRKIADAAAYNASGKAAAVAAALKEAEPSKAPFRPKDINKDCSKELTHHAGIWSVPYRRGADPVFEFMRPLTMEQRKNMKQPKRLMILQAENRFGLRKKKEMKRLKEEVGRWVWEVQERYSSGPRTRRLNKASSGLETYLES</sequence>